<sequence>MTLIEDWRAVLAKAWSLKFNAAAGLLGAAEVYIALVQPVGVPNGVFAGIGALVSTLAFGARLLAQKEIHGNDT</sequence>
<dbReference type="EMBL" id="VVIW01000003">
    <property type="protein sequence ID" value="NHZ40125.1"/>
    <property type="molecule type" value="Genomic_DNA"/>
</dbReference>
<evidence type="ECO:0008006" key="4">
    <source>
        <dbReference type="Google" id="ProtNLM"/>
    </source>
</evidence>
<name>A0ABX0M6K2_9BURK</name>
<organism evidence="2 3">
    <name type="scientific">Massilia aquatica</name>
    <dbReference type="NCBI Taxonomy" id="2609000"/>
    <lineage>
        <taxon>Bacteria</taxon>
        <taxon>Pseudomonadati</taxon>
        <taxon>Pseudomonadota</taxon>
        <taxon>Betaproteobacteria</taxon>
        <taxon>Burkholderiales</taxon>
        <taxon>Oxalobacteraceae</taxon>
        <taxon>Telluria group</taxon>
        <taxon>Massilia</taxon>
    </lineage>
</organism>
<keyword evidence="1" id="KW-0472">Membrane</keyword>
<accession>A0ABX0M6K2</accession>
<dbReference type="RefSeq" id="WP_167075972.1">
    <property type="nucleotide sequence ID" value="NZ_VVIW01000003.1"/>
</dbReference>
<keyword evidence="1" id="KW-1133">Transmembrane helix</keyword>
<comment type="caution">
    <text evidence="2">The sequence shown here is derived from an EMBL/GenBank/DDBJ whole genome shotgun (WGS) entry which is preliminary data.</text>
</comment>
<evidence type="ECO:0000256" key="1">
    <source>
        <dbReference type="SAM" id="Phobius"/>
    </source>
</evidence>
<evidence type="ECO:0000313" key="2">
    <source>
        <dbReference type="EMBL" id="NHZ40125.1"/>
    </source>
</evidence>
<keyword evidence="1" id="KW-0812">Transmembrane</keyword>
<feature type="transmembrane region" description="Helical" evidence="1">
    <location>
        <begin position="45"/>
        <end position="64"/>
    </location>
</feature>
<protein>
    <recommendedName>
        <fullName evidence="4">Holin</fullName>
    </recommendedName>
</protein>
<evidence type="ECO:0000313" key="3">
    <source>
        <dbReference type="Proteomes" id="UP000819052"/>
    </source>
</evidence>
<dbReference type="Pfam" id="PF25612">
    <property type="entry name" value="DUF7940"/>
    <property type="match status" value="1"/>
</dbReference>
<dbReference type="Proteomes" id="UP000819052">
    <property type="component" value="Unassembled WGS sequence"/>
</dbReference>
<reference evidence="2 3" key="1">
    <citation type="submission" date="2019-09" db="EMBL/GenBank/DDBJ databases">
        <title>Taxonomy of Antarctic Massilia spp.: description of Massilia rubra sp. nov., Massilia aquatica sp. nov., Massilia mucilaginosa sp. nov., Massilia frigida sp. nov. isolated from streams, lakes and regoliths.</title>
        <authorList>
            <person name="Holochova P."/>
            <person name="Sedlacek I."/>
            <person name="Kralova S."/>
            <person name="Maslanova I."/>
            <person name="Busse H.-J."/>
            <person name="Stankova E."/>
            <person name="Vrbovska V."/>
            <person name="Kovarovic V."/>
            <person name="Bartak M."/>
            <person name="Svec P."/>
            <person name="Pantucek R."/>
        </authorList>
    </citation>
    <scope>NUCLEOTIDE SEQUENCE [LARGE SCALE GENOMIC DNA]</scope>
    <source>
        <strain evidence="2 3">CCM 8693</strain>
    </source>
</reference>
<feature type="transmembrane region" description="Helical" evidence="1">
    <location>
        <begin position="21"/>
        <end position="39"/>
    </location>
</feature>
<proteinExistence type="predicted"/>
<gene>
    <name evidence="2" type="ORF">F1609_08120</name>
</gene>
<dbReference type="InterPro" id="IPR057700">
    <property type="entry name" value="DUF7940"/>
</dbReference>
<keyword evidence="3" id="KW-1185">Reference proteome</keyword>